<dbReference type="EMBL" id="CP119070">
    <property type="protein sequence ID" value="WEL39418.1"/>
    <property type="molecule type" value="Genomic_DNA"/>
</dbReference>
<dbReference type="EMBL" id="CP075155">
    <property type="protein sequence ID" value="UTX43934.1"/>
    <property type="molecule type" value="Genomic_DNA"/>
</dbReference>
<reference evidence="3 5" key="2">
    <citation type="submission" date="2023-02" db="EMBL/GenBank/DDBJ databases">
        <title>Encephalitozoon hellem ATCC 50451 complete genome.</title>
        <authorList>
            <person name="Mascarenhas dos Santos A.C."/>
            <person name="Julian A.T."/>
            <person name="Pombert J.-F."/>
        </authorList>
    </citation>
    <scope>NUCLEOTIDE SEQUENCE [LARGE SCALE GENOMIC DNA]</scope>
    <source>
        <strain evidence="3 5">ATCC 50451</strain>
    </source>
</reference>
<evidence type="ECO:0000313" key="5">
    <source>
        <dbReference type="Proteomes" id="UP001217963"/>
    </source>
</evidence>
<gene>
    <name evidence="2" type="ORF">GPU96_09g17140</name>
    <name evidence="3" type="ORF">PFJ87_09g00450</name>
</gene>
<feature type="coiled-coil region" evidence="1">
    <location>
        <begin position="37"/>
        <end position="68"/>
    </location>
</feature>
<protein>
    <submittedName>
        <fullName evidence="2">Uncharacterized protein</fullName>
    </submittedName>
</protein>
<sequence length="95" mass="11436">MDKDSLEKFQAQISVLSAKEIEKTMKRLSKDEFDMFIDVLENYNMDLAKDLEQARNDMRQRLENHKMLFECVWDIIPGDVRRHLMGYYRTMSDIL</sequence>
<keyword evidence="1" id="KW-0175">Coiled coil</keyword>
<dbReference type="OrthoDB" id="2191481at2759"/>
<evidence type="ECO:0000313" key="2">
    <source>
        <dbReference type="EMBL" id="UTX43934.1"/>
    </source>
</evidence>
<organism evidence="2 4">
    <name type="scientific">Encephalitozoon hellem</name>
    <name type="common">Microsporidian parasite</name>
    <dbReference type="NCBI Taxonomy" id="27973"/>
    <lineage>
        <taxon>Eukaryota</taxon>
        <taxon>Fungi</taxon>
        <taxon>Fungi incertae sedis</taxon>
        <taxon>Microsporidia</taxon>
        <taxon>Unikaryonidae</taxon>
        <taxon>Encephalitozoon</taxon>
    </lineage>
</organism>
<accession>A0A9Q9C4D7</accession>
<proteinExistence type="predicted"/>
<dbReference type="Proteomes" id="UP001059546">
    <property type="component" value="Chromosome IX"/>
</dbReference>
<evidence type="ECO:0000313" key="3">
    <source>
        <dbReference type="EMBL" id="WEL39418.1"/>
    </source>
</evidence>
<keyword evidence="5" id="KW-1185">Reference proteome</keyword>
<dbReference type="Proteomes" id="UP001217963">
    <property type="component" value="Chromosome IX"/>
</dbReference>
<evidence type="ECO:0000313" key="4">
    <source>
        <dbReference type="Proteomes" id="UP001059546"/>
    </source>
</evidence>
<name>A0A9Q9C4D7_ENCHE</name>
<dbReference type="AlphaFoldDB" id="A0A9Q9C4D7"/>
<evidence type="ECO:0000256" key="1">
    <source>
        <dbReference type="SAM" id="Coils"/>
    </source>
</evidence>
<reference evidence="2" key="1">
    <citation type="submission" date="2021-05" db="EMBL/GenBank/DDBJ databases">
        <title>Encephalitozoon hellem ATCC 50604 Complete Genome.</title>
        <authorList>
            <person name="Mascarenhas dos Santos A.C."/>
            <person name="Julian A.T."/>
            <person name="Pombert J.-F."/>
        </authorList>
    </citation>
    <scope>NUCLEOTIDE SEQUENCE</scope>
    <source>
        <strain evidence="2">ATCC 50604</strain>
    </source>
</reference>